<organism evidence="1 2">
    <name type="scientific">Nocardioides bruguierae</name>
    <dbReference type="NCBI Taxonomy" id="2945102"/>
    <lineage>
        <taxon>Bacteria</taxon>
        <taxon>Bacillati</taxon>
        <taxon>Actinomycetota</taxon>
        <taxon>Actinomycetes</taxon>
        <taxon>Propionibacteriales</taxon>
        <taxon>Nocardioidaceae</taxon>
        <taxon>Nocardioides</taxon>
    </lineage>
</organism>
<evidence type="ECO:0008006" key="3">
    <source>
        <dbReference type="Google" id="ProtNLM"/>
    </source>
</evidence>
<evidence type="ECO:0000313" key="2">
    <source>
        <dbReference type="Proteomes" id="UP001139485"/>
    </source>
</evidence>
<dbReference type="AlphaFoldDB" id="A0A9X2D7D7"/>
<proteinExistence type="predicted"/>
<dbReference type="PANTHER" id="PTHR38589:SF1">
    <property type="entry name" value="BLR0621 PROTEIN"/>
    <property type="match status" value="1"/>
</dbReference>
<reference evidence="1" key="1">
    <citation type="submission" date="2022-05" db="EMBL/GenBank/DDBJ databases">
        <authorList>
            <person name="Tuo L."/>
        </authorList>
    </citation>
    <scope>NUCLEOTIDE SEQUENCE</scope>
    <source>
        <strain evidence="1">BSK12Z-4</strain>
    </source>
</reference>
<dbReference type="RefSeq" id="WP_250827122.1">
    <property type="nucleotide sequence ID" value="NZ_JAMOIL010000010.1"/>
</dbReference>
<dbReference type="EMBL" id="JAMOIL010000010">
    <property type="protein sequence ID" value="MCM0620525.1"/>
    <property type="molecule type" value="Genomic_DNA"/>
</dbReference>
<sequence>MSTPRTSHPGHRSGTGRSTGRAVVLLALVLGLLGAGPVAPTSAAPTAPSGTVAATDLAATDLAAAGTLTSARKNRTVRLGGVRVRLRRGTTQVITVNRRSGIHATVAFWRRTDDGWQRRMKARDGRIGYGGLVGPTKREQGTGTTPVGTYRLPFAFGTRKERDNWQLDYRRIKAGDYWVQDNESDYYNEYRNKRRGGFRWWLSCSDPDCSERLADYPTEYEYAVVVNYNAGKVRHRGAGIFLHVNGDGATAGCVSAPRWFLRGALARLDDRGTPVIAIGG</sequence>
<accession>A0A9X2D7D7</accession>
<dbReference type="PANTHER" id="PTHR38589">
    <property type="entry name" value="BLR0621 PROTEIN"/>
    <property type="match status" value="1"/>
</dbReference>
<name>A0A9X2D7D7_9ACTN</name>
<comment type="caution">
    <text evidence="1">The sequence shown here is derived from an EMBL/GenBank/DDBJ whole genome shotgun (WGS) entry which is preliminary data.</text>
</comment>
<gene>
    <name evidence="1" type="ORF">M8330_09485</name>
</gene>
<protein>
    <recommendedName>
        <fullName evidence="3">YkuD domain-containing protein</fullName>
    </recommendedName>
</protein>
<dbReference type="Proteomes" id="UP001139485">
    <property type="component" value="Unassembled WGS sequence"/>
</dbReference>
<keyword evidence="2" id="KW-1185">Reference proteome</keyword>
<evidence type="ECO:0000313" key="1">
    <source>
        <dbReference type="EMBL" id="MCM0620525.1"/>
    </source>
</evidence>